<evidence type="ECO:0000313" key="3">
    <source>
        <dbReference type="Proteomes" id="UP000253498"/>
    </source>
</evidence>
<gene>
    <name evidence="2" type="ORF">EB03_01216</name>
</gene>
<keyword evidence="1" id="KW-0472">Membrane</keyword>
<proteinExistence type="predicted"/>
<sequence>MSGLIIVVLVSSITSFIVSFLMLKWHMRMFNKWIENFFEEETKQIKNYLSKDK</sequence>
<reference evidence="2 3" key="1">
    <citation type="submission" date="2015-06" db="EMBL/GenBank/DDBJ databases">
        <title>The Genome Sequence of Enterococcus hirae 88EA1.</title>
        <authorList>
            <consortium name="The Broad Institute Genomics Platform"/>
            <consortium name="The Broad Institute Genome Sequencing Center for Infectious Disease"/>
            <person name="Earl A.M."/>
            <person name="Van Tyne D."/>
            <person name="Lebreton F."/>
            <person name="Saavedra J.T."/>
            <person name="Gilmore M.S."/>
            <person name="Manson McGuire A."/>
            <person name="Clock S."/>
            <person name="Crupain M."/>
            <person name="Rangan U."/>
            <person name="Young S."/>
            <person name="Abouelleil A."/>
            <person name="Cao P."/>
            <person name="Chapman S.B."/>
            <person name="Griggs A."/>
            <person name="Priest M."/>
            <person name="Shea T."/>
            <person name="Wortman J."/>
            <person name="Nusbaum C."/>
            <person name="Birren B."/>
        </authorList>
    </citation>
    <scope>NUCLEOTIDE SEQUENCE [LARGE SCALE GENOMIC DNA]</scope>
    <source>
        <strain evidence="2 3">88EA1</strain>
    </source>
</reference>
<protein>
    <submittedName>
        <fullName evidence="2">Uncharacterized protein</fullName>
    </submittedName>
</protein>
<comment type="caution">
    <text evidence="2">The sequence shown here is derived from an EMBL/GenBank/DDBJ whole genome shotgun (WGS) entry which is preliminary data.</text>
</comment>
<dbReference type="AlphaFoldDB" id="A0AB37I983"/>
<keyword evidence="1" id="KW-1133">Transmembrane helix</keyword>
<keyword evidence="1" id="KW-0812">Transmembrane</keyword>
<accession>A0AB37I983</accession>
<name>A0AB37I983_ENTHR</name>
<dbReference type="Proteomes" id="UP000253498">
    <property type="component" value="Unassembled WGS sequence"/>
</dbReference>
<feature type="transmembrane region" description="Helical" evidence="1">
    <location>
        <begin position="6"/>
        <end position="23"/>
    </location>
</feature>
<evidence type="ECO:0000256" key="1">
    <source>
        <dbReference type="SAM" id="Phobius"/>
    </source>
</evidence>
<evidence type="ECO:0000313" key="2">
    <source>
        <dbReference type="EMBL" id="RBT68092.1"/>
    </source>
</evidence>
<organism evidence="2 3">
    <name type="scientific">Enterococcus hirae</name>
    <dbReference type="NCBI Taxonomy" id="1354"/>
    <lineage>
        <taxon>Bacteria</taxon>
        <taxon>Bacillati</taxon>
        <taxon>Bacillota</taxon>
        <taxon>Bacilli</taxon>
        <taxon>Lactobacillales</taxon>
        <taxon>Enterococcaceae</taxon>
        <taxon>Enterococcus</taxon>
    </lineage>
</organism>
<dbReference type="EMBL" id="LESJ01000005">
    <property type="protein sequence ID" value="RBT68092.1"/>
    <property type="molecule type" value="Genomic_DNA"/>
</dbReference>